<dbReference type="EMBL" id="HACG01020068">
    <property type="protein sequence ID" value="CEK66933.1"/>
    <property type="molecule type" value="Transcribed_RNA"/>
</dbReference>
<dbReference type="AlphaFoldDB" id="A0A0B6ZEK9"/>
<evidence type="ECO:0000313" key="1">
    <source>
        <dbReference type="EMBL" id="CEK66933.1"/>
    </source>
</evidence>
<sequence>MFYIDIADVYSIHSNRHDDDDVVVCMWLYDDDVVVCMWLCDYDDVVVCVWL</sequence>
<protein>
    <submittedName>
        <fullName evidence="1">Uncharacterized protein</fullName>
    </submittedName>
</protein>
<accession>A0A0B6ZEK9</accession>
<reference evidence="1" key="1">
    <citation type="submission" date="2014-12" db="EMBL/GenBank/DDBJ databases">
        <title>Insight into the proteome of Arion vulgaris.</title>
        <authorList>
            <person name="Aradska J."/>
            <person name="Bulat T."/>
            <person name="Smidak R."/>
            <person name="Sarate P."/>
            <person name="Gangsoo J."/>
            <person name="Sialana F."/>
            <person name="Bilban M."/>
            <person name="Lubec G."/>
        </authorList>
    </citation>
    <scope>NUCLEOTIDE SEQUENCE</scope>
    <source>
        <tissue evidence="1">Skin</tissue>
    </source>
</reference>
<gene>
    <name evidence="1" type="primary">ORF60700</name>
</gene>
<proteinExistence type="predicted"/>
<name>A0A0B6ZEK9_9EUPU</name>
<organism evidence="1">
    <name type="scientific">Arion vulgaris</name>
    <dbReference type="NCBI Taxonomy" id="1028688"/>
    <lineage>
        <taxon>Eukaryota</taxon>
        <taxon>Metazoa</taxon>
        <taxon>Spiralia</taxon>
        <taxon>Lophotrochozoa</taxon>
        <taxon>Mollusca</taxon>
        <taxon>Gastropoda</taxon>
        <taxon>Heterobranchia</taxon>
        <taxon>Euthyneura</taxon>
        <taxon>Panpulmonata</taxon>
        <taxon>Eupulmonata</taxon>
        <taxon>Stylommatophora</taxon>
        <taxon>Helicina</taxon>
        <taxon>Arionoidea</taxon>
        <taxon>Arionidae</taxon>
        <taxon>Arion</taxon>
    </lineage>
</organism>